<comment type="similarity">
    <text evidence="5">Belongs to the creatininase superfamily.</text>
</comment>
<dbReference type="GO" id="GO:0046872">
    <property type="term" value="F:metal ion binding"/>
    <property type="evidence" value="ECO:0007669"/>
    <property type="project" value="UniProtKB-KW"/>
</dbReference>
<dbReference type="InterPro" id="IPR003785">
    <property type="entry name" value="Creatininase/forma_Hydrolase"/>
</dbReference>
<keyword evidence="3" id="KW-0378">Hydrolase</keyword>
<gene>
    <name evidence="7" type="ORF">WH87_10830</name>
</gene>
<dbReference type="GO" id="GO:0009231">
    <property type="term" value="P:riboflavin biosynthetic process"/>
    <property type="evidence" value="ECO:0007669"/>
    <property type="project" value="TreeGrafter"/>
</dbReference>
<evidence type="ECO:0000256" key="1">
    <source>
        <dbReference type="ARBA" id="ARBA00001947"/>
    </source>
</evidence>
<dbReference type="Gene3D" id="3.40.50.10310">
    <property type="entry name" value="Creatininase"/>
    <property type="match status" value="1"/>
</dbReference>
<evidence type="ECO:0000256" key="2">
    <source>
        <dbReference type="ARBA" id="ARBA00022723"/>
    </source>
</evidence>
<dbReference type="Pfam" id="PF02633">
    <property type="entry name" value="Creatininase"/>
    <property type="match status" value="1"/>
</dbReference>
<dbReference type="PATRIC" id="fig|1293439.3.peg.1755"/>
<organism evidence="7 8">
    <name type="scientific">Devosia epidermidihirudinis</name>
    <dbReference type="NCBI Taxonomy" id="1293439"/>
    <lineage>
        <taxon>Bacteria</taxon>
        <taxon>Pseudomonadati</taxon>
        <taxon>Pseudomonadota</taxon>
        <taxon>Alphaproteobacteria</taxon>
        <taxon>Hyphomicrobiales</taxon>
        <taxon>Devosiaceae</taxon>
        <taxon>Devosia</taxon>
    </lineage>
</organism>
<evidence type="ECO:0000313" key="7">
    <source>
        <dbReference type="EMBL" id="KKC38096.1"/>
    </source>
</evidence>
<comment type="cofactor">
    <cofactor evidence="1">
        <name>Zn(2+)</name>
        <dbReference type="ChEBI" id="CHEBI:29105"/>
    </cofactor>
</comment>
<protein>
    <submittedName>
        <fullName evidence="7">Creatininase</fullName>
    </submittedName>
</protein>
<dbReference type="InterPro" id="IPR024087">
    <property type="entry name" value="Creatininase-like_sf"/>
</dbReference>
<dbReference type="STRING" id="1293439.WH87_10830"/>
<evidence type="ECO:0000256" key="6">
    <source>
        <dbReference type="SAM" id="MobiDB-lite"/>
    </source>
</evidence>
<dbReference type="Proteomes" id="UP000033411">
    <property type="component" value="Unassembled WGS sequence"/>
</dbReference>
<dbReference type="SUPFAM" id="SSF102215">
    <property type="entry name" value="Creatininase"/>
    <property type="match status" value="1"/>
</dbReference>
<proteinExistence type="inferred from homology"/>
<dbReference type="AlphaFoldDB" id="A0A0F5QBM8"/>
<keyword evidence="8" id="KW-1185">Reference proteome</keyword>
<reference evidence="7 8" key="1">
    <citation type="submission" date="2015-03" db="EMBL/GenBank/DDBJ databases">
        <authorList>
            <person name="Lepp D."/>
            <person name="Hassan Y.I."/>
            <person name="Li X.-Z."/>
            <person name="Zhou T."/>
        </authorList>
    </citation>
    <scope>NUCLEOTIDE SEQUENCE [LARGE SCALE GENOMIC DNA]</scope>
    <source>
        <strain evidence="7 8">E84</strain>
    </source>
</reference>
<keyword evidence="4" id="KW-0862">Zinc</keyword>
<comment type="caution">
    <text evidence="7">The sequence shown here is derived from an EMBL/GenBank/DDBJ whole genome shotgun (WGS) entry which is preliminary data.</text>
</comment>
<feature type="region of interest" description="Disordered" evidence="6">
    <location>
        <begin position="203"/>
        <end position="227"/>
    </location>
</feature>
<evidence type="ECO:0000313" key="8">
    <source>
        <dbReference type="Proteomes" id="UP000033411"/>
    </source>
</evidence>
<name>A0A0F5QBM8_9HYPH</name>
<sequence length="252" mass="27026">MGGGSPWIPNMRLDLSTWEEIDAYLLKSKAVILPVGSTEQHGPLGIIGTDTLCAEAVAQRAGAISGGLVLPVLAYTPAPFNMGFAGTISVTEPVFAALVTEILAALAHHGFRQVYVLNGHGANLEPLRRVAAAQSALDIHIRSWWDFQSVRSLRDALYGSWEGMHATPSEVAITQHTHRIVDHPAIPAPEPLTAEFIVAHAGDRHGPPDEHRRQFPDGRVGSHSGLARPEHGEQLLTLASQACADEFAGLWA</sequence>
<accession>A0A0F5QBM8</accession>
<dbReference type="PANTHER" id="PTHR35005:SF1">
    <property type="entry name" value="2-AMINO-5-FORMYLAMINO-6-RIBOSYLAMINOPYRIMIDIN-4(3H)-ONE 5'-MONOPHOSPHATE DEFORMYLASE"/>
    <property type="match status" value="1"/>
</dbReference>
<evidence type="ECO:0000256" key="4">
    <source>
        <dbReference type="ARBA" id="ARBA00022833"/>
    </source>
</evidence>
<dbReference type="EMBL" id="LANJ01000016">
    <property type="protein sequence ID" value="KKC38096.1"/>
    <property type="molecule type" value="Genomic_DNA"/>
</dbReference>
<evidence type="ECO:0000256" key="5">
    <source>
        <dbReference type="ARBA" id="ARBA00024029"/>
    </source>
</evidence>
<evidence type="ECO:0000256" key="3">
    <source>
        <dbReference type="ARBA" id="ARBA00022801"/>
    </source>
</evidence>
<dbReference type="GO" id="GO:0016811">
    <property type="term" value="F:hydrolase activity, acting on carbon-nitrogen (but not peptide) bonds, in linear amides"/>
    <property type="evidence" value="ECO:0007669"/>
    <property type="project" value="TreeGrafter"/>
</dbReference>
<feature type="compositionally biased region" description="Basic and acidic residues" evidence="6">
    <location>
        <begin position="203"/>
        <end position="216"/>
    </location>
</feature>
<dbReference type="PANTHER" id="PTHR35005">
    <property type="entry name" value="3-DEHYDRO-SCYLLO-INOSOSE HYDROLASE"/>
    <property type="match status" value="1"/>
</dbReference>
<keyword evidence="2" id="KW-0479">Metal-binding</keyword>